<dbReference type="AlphaFoldDB" id="A0A5C4JT33"/>
<accession>A0A5C4JT33</accession>
<dbReference type="Proteomes" id="UP000307874">
    <property type="component" value="Unassembled WGS sequence"/>
</dbReference>
<organism evidence="2 3">
    <name type="scientific">Martelella lutilitoris</name>
    <dbReference type="NCBI Taxonomy" id="2583532"/>
    <lineage>
        <taxon>Bacteria</taxon>
        <taxon>Pseudomonadati</taxon>
        <taxon>Pseudomonadota</taxon>
        <taxon>Alphaproteobacteria</taxon>
        <taxon>Hyphomicrobiales</taxon>
        <taxon>Aurantimonadaceae</taxon>
        <taxon>Martelella</taxon>
    </lineage>
</organism>
<evidence type="ECO:0000313" key="2">
    <source>
        <dbReference type="EMBL" id="TNB47809.1"/>
    </source>
</evidence>
<dbReference type="InterPro" id="IPR003772">
    <property type="entry name" value="YceD"/>
</dbReference>
<dbReference type="Pfam" id="PF02620">
    <property type="entry name" value="YceD"/>
    <property type="match status" value="1"/>
</dbReference>
<dbReference type="OrthoDB" id="8443793at2"/>
<evidence type="ECO:0000256" key="1">
    <source>
        <dbReference type="SAM" id="MobiDB-lite"/>
    </source>
</evidence>
<dbReference type="EMBL" id="VCLB01000005">
    <property type="protein sequence ID" value="TNB47809.1"/>
    <property type="molecule type" value="Genomic_DNA"/>
</dbReference>
<comment type="caution">
    <text evidence="2">The sequence shown here is derived from an EMBL/GenBank/DDBJ whole genome shotgun (WGS) entry which is preliminary data.</text>
</comment>
<name>A0A5C4JT33_9HYPH</name>
<proteinExistence type="predicted"/>
<feature type="compositionally biased region" description="Acidic residues" evidence="1">
    <location>
        <begin position="194"/>
        <end position="203"/>
    </location>
</feature>
<feature type="compositionally biased region" description="Basic and acidic residues" evidence="1">
    <location>
        <begin position="204"/>
        <end position="223"/>
    </location>
</feature>
<protein>
    <submittedName>
        <fullName evidence="2">DUF177 domain-containing protein</fullName>
    </submittedName>
</protein>
<evidence type="ECO:0000313" key="3">
    <source>
        <dbReference type="Proteomes" id="UP000307874"/>
    </source>
</evidence>
<reference evidence="2 3" key="1">
    <citation type="submission" date="2019-05" db="EMBL/GenBank/DDBJ databases">
        <authorList>
            <person name="Lee S.D."/>
        </authorList>
    </citation>
    <scope>NUCLEOTIDE SEQUENCE [LARGE SCALE GENOMIC DNA]</scope>
    <source>
        <strain evidence="2 3">GH2-6</strain>
    </source>
</reference>
<keyword evidence="3" id="KW-1185">Reference proteome</keyword>
<gene>
    <name evidence="2" type="ORF">FF124_09445</name>
</gene>
<feature type="region of interest" description="Disordered" evidence="1">
    <location>
        <begin position="181"/>
        <end position="223"/>
    </location>
</feature>
<sequence>MPIISTGSMKLSWKRGWSASSCPKAWRRDVSEKNANEKPLPFSRPFAVARAAAVPFEMRLEAKGDELERLAGFLDVDAVTALAADLRITPFRREGVRVRGDVKAHIVQSCVVTLEPIETDLSAPVDATYLPEQSRQFRRKVNEEGELLVDPEGPDDPEPFSGSEIDIAAVVIEAIGLAIDPYPRKPDAELPPDVSDEGDEGEATAEKESPFAALKDWKGGGEE</sequence>
<reference evidence="2 3" key="2">
    <citation type="submission" date="2019-06" db="EMBL/GenBank/DDBJ databases">
        <title>Martelella lutilitoris sp. nov., isolated from a tidal mudflat.</title>
        <authorList>
            <person name="Kim Y.-J."/>
        </authorList>
    </citation>
    <scope>NUCLEOTIDE SEQUENCE [LARGE SCALE GENOMIC DNA]</scope>
    <source>
        <strain evidence="2 3">GH2-6</strain>
    </source>
</reference>